<feature type="transmembrane region" description="Helical" evidence="5">
    <location>
        <begin position="127"/>
        <end position="148"/>
    </location>
</feature>
<keyword evidence="4 5" id="KW-0472">Membrane</keyword>
<evidence type="ECO:0000256" key="4">
    <source>
        <dbReference type="ARBA" id="ARBA00023136"/>
    </source>
</evidence>
<dbReference type="PANTHER" id="PTHR23508:SF10">
    <property type="entry name" value="CARBOXYLIC ACID TRANSPORTER PROTEIN HOMOLOG"/>
    <property type="match status" value="1"/>
</dbReference>
<dbReference type="EMBL" id="JACSQP010000004">
    <property type="protein sequence ID" value="MBD7957637.1"/>
    <property type="molecule type" value="Genomic_DNA"/>
</dbReference>
<evidence type="ECO:0000256" key="2">
    <source>
        <dbReference type="ARBA" id="ARBA00022692"/>
    </source>
</evidence>
<name>A0ABR8S2C7_9MICO</name>
<feature type="transmembrane region" description="Helical" evidence="5">
    <location>
        <begin position="62"/>
        <end position="80"/>
    </location>
</feature>
<accession>A0ABR8S2C7</accession>
<comment type="subcellular location">
    <subcellularLocation>
        <location evidence="1">Cell membrane</location>
        <topology evidence="1">Multi-pass membrane protein</topology>
    </subcellularLocation>
</comment>
<keyword evidence="8" id="KW-1185">Reference proteome</keyword>
<evidence type="ECO:0000259" key="6">
    <source>
        <dbReference type="PROSITE" id="PS50850"/>
    </source>
</evidence>
<keyword evidence="3 5" id="KW-1133">Transmembrane helix</keyword>
<dbReference type="InterPro" id="IPR005829">
    <property type="entry name" value="Sugar_transporter_CS"/>
</dbReference>
<dbReference type="InterPro" id="IPR036259">
    <property type="entry name" value="MFS_trans_sf"/>
</dbReference>
<feature type="transmembrane region" description="Helical" evidence="5">
    <location>
        <begin position="303"/>
        <end position="325"/>
    </location>
</feature>
<gene>
    <name evidence="7" type="ORF">H9651_08295</name>
</gene>
<proteinExistence type="predicted"/>
<dbReference type="PROSITE" id="PS00217">
    <property type="entry name" value="SUGAR_TRANSPORT_2"/>
    <property type="match status" value="1"/>
</dbReference>
<evidence type="ECO:0000313" key="7">
    <source>
        <dbReference type="EMBL" id="MBD7957637.1"/>
    </source>
</evidence>
<feature type="transmembrane region" description="Helical" evidence="5">
    <location>
        <begin position="86"/>
        <end position="106"/>
    </location>
</feature>
<feature type="domain" description="Major facilitator superfamily (MFS) profile" evidence="6">
    <location>
        <begin position="1"/>
        <end position="392"/>
    </location>
</feature>
<dbReference type="Gene3D" id="1.20.1250.20">
    <property type="entry name" value="MFS general substrate transporter like domains"/>
    <property type="match status" value="2"/>
</dbReference>
<feature type="transmembrane region" description="Helical" evidence="5">
    <location>
        <begin position="278"/>
        <end position="297"/>
    </location>
</feature>
<dbReference type="InterPro" id="IPR020846">
    <property type="entry name" value="MFS_dom"/>
</dbReference>
<feature type="transmembrane region" description="Helical" evidence="5">
    <location>
        <begin position="337"/>
        <end position="360"/>
    </location>
</feature>
<evidence type="ECO:0000313" key="8">
    <source>
        <dbReference type="Proteomes" id="UP000648352"/>
    </source>
</evidence>
<comment type="caution">
    <text evidence="7">The sequence shown here is derived from an EMBL/GenBank/DDBJ whole genome shotgun (WGS) entry which is preliminary data.</text>
</comment>
<organism evidence="7 8">
    <name type="scientific">Microbacterium pullorum</name>
    <dbReference type="NCBI Taxonomy" id="2762236"/>
    <lineage>
        <taxon>Bacteria</taxon>
        <taxon>Bacillati</taxon>
        <taxon>Actinomycetota</taxon>
        <taxon>Actinomycetes</taxon>
        <taxon>Micrococcales</taxon>
        <taxon>Microbacteriaceae</taxon>
        <taxon>Microbacterium</taxon>
    </lineage>
</organism>
<feature type="transmembrane region" description="Helical" evidence="5">
    <location>
        <begin position="366"/>
        <end position="388"/>
    </location>
</feature>
<feature type="transmembrane region" description="Helical" evidence="5">
    <location>
        <begin position="249"/>
        <end position="266"/>
    </location>
</feature>
<evidence type="ECO:0000256" key="3">
    <source>
        <dbReference type="ARBA" id="ARBA00022989"/>
    </source>
</evidence>
<evidence type="ECO:0000256" key="5">
    <source>
        <dbReference type="SAM" id="Phobius"/>
    </source>
</evidence>
<feature type="transmembrane region" description="Helical" evidence="5">
    <location>
        <begin position="208"/>
        <end position="229"/>
    </location>
</feature>
<evidence type="ECO:0000256" key="1">
    <source>
        <dbReference type="ARBA" id="ARBA00004651"/>
    </source>
</evidence>
<dbReference type="PROSITE" id="PS50850">
    <property type="entry name" value="MFS"/>
    <property type="match status" value="1"/>
</dbReference>
<feature type="transmembrane region" description="Helical" evidence="5">
    <location>
        <begin position="154"/>
        <end position="172"/>
    </location>
</feature>
<feature type="transmembrane region" description="Helical" evidence="5">
    <location>
        <begin position="31"/>
        <end position="50"/>
    </location>
</feature>
<dbReference type="InterPro" id="IPR005828">
    <property type="entry name" value="MFS_sugar_transport-like"/>
</dbReference>
<dbReference type="SUPFAM" id="SSF103473">
    <property type="entry name" value="MFS general substrate transporter"/>
    <property type="match status" value="1"/>
</dbReference>
<protein>
    <submittedName>
        <fullName evidence="7">MFS transporter</fullName>
    </submittedName>
</protein>
<keyword evidence="2 5" id="KW-0812">Transmembrane</keyword>
<dbReference type="CDD" id="cd17316">
    <property type="entry name" value="MFS_SV2_like"/>
    <property type="match status" value="1"/>
</dbReference>
<reference evidence="7 8" key="1">
    <citation type="submission" date="2020-08" db="EMBL/GenBank/DDBJ databases">
        <title>A Genomic Blueprint of the Chicken Gut Microbiome.</title>
        <authorList>
            <person name="Gilroy R."/>
            <person name="Ravi A."/>
            <person name="Getino M."/>
            <person name="Pursley I."/>
            <person name="Horton D.L."/>
            <person name="Alikhan N.-F."/>
            <person name="Baker D."/>
            <person name="Gharbi K."/>
            <person name="Hall N."/>
            <person name="Watson M."/>
            <person name="Adriaenssens E.M."/>
            <person name="Foster-Nyarko E."/>
            <person name="Jarju S."/>
            <person name="Secka A."/>
            <person name="Antonio M."/>
            <person name="Oren A."/>
            <person name="Chaudhuri R."/>
            <person name="La Ragione R.M."/>
            <person name="Hildebrand F."/>
            <person name="Pallen M.J."/>
        </authorList>
    </citation>
    <scope>NUCLEOTIDE SEQUENCE [LARGE SCALE GENOMIC DNA]</scope>
    <source>
        <strain evidence="7 8">Sa4CUA7</strain>
    </source>
</reference>
<dbReference type="Pfam" id="PF00083">
    <property type="entry name" value="Sugar_tr"/>
    <property type="match status" value="1"/>
</dbReference>
<dbReference type="PANTHER" id="PTHR23508">
    <property type="entry name" value="CARBOXYLIC ACID TRANSPORTER PROTEIN HOMOLOG"/>
    <property type="match status" value="1"/>
</dbReference>
<sequence length="421" mass="44984">MSNYIEAGAIIALATSLTLWQQEFGFDDAAVGLVAALSANAFGAAIGAAIGGPLCDRLGRKFIYTYDLIVFMVGTLMVTFSPNFAVLLVGVVLMGIAVGAGVPASWTYIAEEAPSEHRAAHVGTAQLAWSIGPAVGFLLAVLVLPLGIVGSRLIFFHLFVIAAVTWWVRRGLPESKRWKDQRDAGVAAGEKVSLFSGMKGLLTDRRNFGALAFLIGVYGLWNTVAGQAGIFQPRVYAAAGLVDPAAQNLLQVLVWSLTALATYFGFMRYGDRVSRRWLYFGGALLGVIAWVVLVFAPPGVFSLLFFAVAWGISAGLGAQAFYGLWTAELFATRYRASAQGMLFMLARVMVGLLSLVFPVLLSSIGLGQLGLLIIGLLVAALLIGTIWAPKTEGKTLEEIELERYGAPLPREVSPDRETSTI</sequence>
<dbReference type="Proteomes" id="UP000648352">
    <property type="component" value="Unassembled WGS sequence"/>
</dbReference>